<feature type="compositionally biased region" description="Polar residues" evidence="9">
    <location>
        <begin position="230"/>
        <end position="239"/>
    </location>
</feature>
<dbReference type="GO" id="GO:0008143">
    <property type="term" value="F:poly(A) binding"/>
    <property type="evidence" value="ECO:0007669"/>
    <property type="project" value="InterPro"/>
</dbReference>
<keyword evidence="3" id="KW-0479">Metal-binding</keyword>
<keyword evidence="8" id="KW-0694">RNA-binding</keyword>
<keyword evidence="6" id="KW-0862">Zinc</keyword>
<reference evidence="11" key="1">
    <citation type="submission" date="2019-11" db="EMBL/GenBank/DDBJ databases">
        <authorList>
            <person name="Liu Y."/>
            <person name="Hou J."/>
            <person name="Li T.-Q."/>
            <person name="Guan C.-H."/>
            <person name="Wu X."/>
            <person name="Wu H.-Z."/>
            <person name="Ling F."/>
            <person name="Zhang R."/>
            <person name="Shi X.-G."/>
            <person name="Ren J.-P."/>
            <person name="Chen E.-F."/>
            <person name="Sun J.-M."/>
        </authorList>
    </citation>
    <scope>NUCLEOTIDE SEQUENCE</scope>
    <source>
        <strain evidence="11">Adult_tree_wgs_1</strain>
        <tissue evidence="11">Leaves</tissue>
    </source>
</reference>
<evidence type="ECO:0000256" key="2">
    <source>
        <dbReference type="ARBA" id="ARBA00008423"/>
    </source>
</evidence>
<dbReference type="GO" id="GO:0008270">
    <property type="term" value="F:zinc ion binding"/>
    <property type="evidence" value="ECO:0007669"/>
    <property type="project" value="UniProtKB-KW"/>
</dbReference>
<comment type="similarity">
    <text evidence="2">Belongs to the ZC3H14 family.</text>
</comment>
<feature type="domain" description="RRM" evidence="10">
    <location>
        <begin position="465"/>
        <end position="542"/>
    </location>
</feature>
<dbReference type="Gene3D" id="3.30.70.330">
    <property type="match status" value="1"/>
</dbReference>
<evidence type="ECO:0000256" key="5">
    <source>
        <dbReference type="ARBA" id="ARBA00022771"/>
    </source>
</evidence>
<dbReference type="AlphaFoldDB" id="A0A834H3W0"/>
<evidence type="ECO:0000313" key="12">
    <source>
        <dbReference type="Proteomes" id="UP000626092"/>
    </source>
</evidence>
<evidence type="ECO:0000259" key="10">
    <source>
        <dbReference type="PROSITE" id="PS50102"/>
    </source>
</evidence>
<keyword evidence="4" id="KW-0677">Repeat</keyword>
<comment type="subcellular location">
    <subcellularLocation>
        <location evidence="1">Nucleus</location>
    </subcellularLocation>
</comment>
<dbReference type="InterPro" id="IPR035979">
    <property type="entry name" value="RBD_domain_sf"/>
</dbReference>
<dbReference type="InterPro" id="IPR040366">
    <property type="entry name" value="Nab2/ZC3H14"/>
</dbReference>
<dbReference type="PANTHER" id="PTHR14738">
    <property type="entry name" value="ZINC FINGER CCCH DOMAIN-CONTAINING PROTEIN 14"/>
    <property type="match status" value="1"/>
</dbReference>
<evidence type="ECO:0000256" key="9">
    <source>
        <dbReference type="SAM" id="MobiDB-lite"/>
    </source>
</evidence>
<keyword evidence="12" id="KW-1185">Reference proteome</keyword>
<dbReference type="InterPro" id="IPR000504">
    <property type="entry name" value="RRM_dom"/>
</dbReference>
<dbReference type="GO" id="GO:0043488">
    <property type="term" value="P:regulation of mRNA stability"/>
    <property type="evidence" value="ECO:0007669"/>
    <property type="project" value="InterPro"/>
</dbReference>
<dbReference type="OrthoDB" id="4726at2759"/>
<dbReference type="PANTHER" id="PTHR14738:SF29">
    <property type="entry name" value="ZINC FINGER CCCH DOMAIN-CONTAINING PROTEIN 14"/>
    <property type="match status" value="1"/>
</dbReference>
<evidence type="ECO:0000256" key="3">
    <source>
        <dbReference type="ARBA" id="ARBA00022723"/>
    </source>
</evidence>
<keyword evidence="5" id="KW-0863">Zinc-finger</keyword>
<dbReference type="Proteomes" id="UP000626092">
    <property type="component" value="Unassembled WGS sequence"/>
</dbReference>
<keyword evidence="7" id="KW-0539">Nucleus</keyword>
<evidence type="ECO:0000256" key="7">
    <source>
        <dbReference type="ARBA" id="ARBA00023242"/>
    </source>
</evidence>
<evidence type="ECO:0000256" key="1">
    <source>
        <dbReference type="ARBA" id="ARBA00004123"/>
    </source>
</evidence>
<dbReference type="PROSITE" id="PS50102">
    <property type="entry name" value="RRM"/>
    <property type="match status" value="1"/>
</dbReference>
<feature type="region of interest" description="Disordered" evidence="9">
    <location>
        <begin position="230"/>
        <end position="273"/>
    </location>
</feature>
<dbReference type="Pfam" id="PF00076">
    <property type="entry name" value="RRM_1"/>
    <property type="match status" value="1"/>
</dbReference>
<dbReference type="SUPFAM" id="SSF54928">
    <property type="entry name" value="RNA-binding domain, RBD"/>
    <property type="match status" value="1"/>
</dbReference>
<evidence type="ECO:0000256" key="4">
    <source>
        <dbReference type="ARBA" id="ARBA00022737"/>
    </source>
</evidence>
<proteinExistence type="inferred from homology"/>
<feature type="compositionally biased region" description="Basic and acidic residues" evidence="9">
    <location>
        <begin position="150"/>
        <end position="160"/>
    </location>
</feature>
<dbReference type="EMBL" id="WJXA01000003">
    <property type="protein sequence ID" value="KAF7146963.1"/>
    <property type="molecule type" value="Genomic_DNA"/>
</dbReference>
<accession>A0A834H3W0</accession>
<dbReference type="SMART" id="SM00360">
    <property type="entry name" value="RRM"/>
    <property type="match status" value="1"/>
</dbReference>
<comment type="caution">
    <text evidence="11">The sequence shown here is derived from an EMBL/GenBank/DDBJ whole genome shotgun (WGS) entry which is preliminary data.</text>
</comment>
<feature type="region of interest" description="Disordered" evidence="9">
    <location>
        <begin position="547"/>
        <end position="566"/>
    </location>
</feature>
<organism evidence="11 12">
    <name type="scientific">Rhododendron simsii</name>
    <name type="common">Sims's rhododendron</name>
    <dbReference type="NCBI Taxonomy" id="118357"/>
    <lineage>
        <taxon>Eukaryota</taxon>
        <taxon>Viridiplantae</taxon>
        <taxon>Streptophyta</taxon>
        <taxon>Embryophyta</taxon>
        <taxon>Tracheophyta</taxon>
        <taxon>Spermatophyta</taxon>
        <taxon>Magnoliopsida</taxon>
        <taxon>eudicotyledons</taxon>
        <taxon>Gunneridae</taxon>
        <taxon>Pentapetalae</taxon>
        <taxon>asterids</taxon>
        <taxon>Ericales</taxon>
        <taxon>Ericaceae</taxon>
        <taxon>Ericoideae</taxon>
        <taxon>Rhodoreae</taxon>
        <taxon>Rhododendron</taxon>
    </lineage>
</organism>
<evidence type="ECO:0000256" key="6">
    <source>
        <dbReference type="ARBA" id="ARBA00022833"/>
    </source>
</evidence>
<evidence type="ECO:0000256" key="8">
    <source>
        <dbReference type="PROSITE-ProRule" id="PRU00176"/>
    </source>
</evidence>
<gene>
    <name evidence="11" type="ORF">RHSIM_Rhsim03G0058300</name>
</gene>
<name>A0A834H3W0_RHOSS</name>
<protein>
    <recommendedName>
        <fullName evidence="10">RRM domain-containing protein</fullName>
    </recommendedName>
</protein>
<evidence type="ECO:0000313" key="11">
    <source>
        <dbReference type="EMBL" id="KAF7146963.1"/>
    </source>
</evidence>
<feature type="region of interest" description="Disordered" evidence="9">
    <location>
        <begin position="144"/>
        <end position="172"/>
    </location>
</feature>
<feature type="region of interest" description="Disordered" evidence="9">
    <location>
        <begin position="391"/>
        <end position="417"/>
    </location>
</feature>
<sequence>MDIFSENPMSFKMDMKSPLASMLKSSISDKLVHFLGDCTDDEYIIVLVRNGKHQIQARDDLEAFLGDKSGEFVSWLWDHLLKCAHQSDSAIGLIDLKDITVTFPHSSCADRDLRRTRSKYVQNHGNGNSDSSLIKNLIPKGPVSPVNEVKTNKVHSEKQRSRNPGEVGATENFHDGSLSHKLSRIGCSSLIPTVTEQSSECIDRSKIANYRGSELPSQLVDFPRREIVSQNSEPSTIEPSTGKMYAGNISARSPPRAVEELSRGSKKPRGSVWDRLGKPCEETVIINDNKSVNPLSVTVLEAEKEVSDLNTLVVPVPNSVFCGSMTNQGHDLDKSCSGNNTGEHMKRDVGASMMGESHAVDNIGQKRHFGGISSPSSCSVSLLGRRKIQHYNETSKDSKRSNSKSEAAAPALVSQAQDMKERLRKIEREMFTLRTKQLEMKKDGQPHVSSNSGVIKHSEEDVKSRTVFVTNVHFAATKEALSLHFAKCGVVLSVVILTDILNGQPKGSAYITFANKESVDKAVSLSGTSFFSRIVKVIRKVDEAAVGNTPPQRAGKPSQAQSSQMKTIRPFYPSSHLQWCREPLSAPSEPPT</sequence>
<dbReference type="GO" id="GO:0005634">
    <property type="term" value="C:nucleus"/>
    <property type="evidence" value="ECO:0007669"/>
    <property type="project" value="UniProtKB-SubCell"/>
</dbReference>
<dbReference type="InterPro" id="IPR012677">
    <property type="entry name" value="Nucleotide-bd_a/b_plait_sf"/>
</dbReference>
<dbReference type="GO" id="GO:0005737">
    <property type="term" value="C:cytoplasm"/>
    <property type="evidence" value="ECO:0007669"/>
    <property type="project" value="TreeGrafter"/>
</dbReference>